<dbReference type="Gene3D" id="2.130.10.10">
    <property type="entry name" value="YVTN repeat-like/Quinoprotein amine dehydrogenase"/>
    <property type="match status" value="3"/>
</dbReference>
<dbReference type="PROSITE" id="PS50082">
    <property type="entry name" value="WD_REPEATS_2"/>
    <property type="match status" value="2"/>
</dbReference>
<dbReference type="Proteomes" id="UP001210211">
    <property type="component" value="Unassembled WGS sequence"/>
</dbReference>
<feature type="repeat" description="WD" evidence="7">
    <location>
        <begin position="206"/>
        <end position="238"/>
    </location>
</feature>
<evidence type="ECO:0000256" key="1">
    <source>
        <dbReference type="ARBA" id="ARBA00004604"/>
    </source>
</evidence>
<dbReference type="PANTHER" id="PTHR45176:SF1">
    <property type="entry name" value="TRANSDUCIN FAMILY PROTEIN _ WD-40 REPEAT FAMILY PROTEIN-RELATED"/>
    <property type="match status" value="1"/>
</dbReference>
<keyword evidence="3" id="KW-0698">rRNA processing</keyword>
<dbReference type="SMART" id="SM00320">
    <property type="entry name" value="WD40"/>
    <property type="match status" value="6"/>
</dbReference>
<keyword evidence="6" id="KW-0539">Nucleus</keyword>
<gene>
    <name evidence="9" type="ORF">LUZ61_007210</name>
</gene>
<evidence type="ECO:0000256" key="2">
    <source>
        <dbReference type="ARBA" id="ARBA00022517"/>
    </source>
</evidence>
<evidence type="ECO:0000256" key="4">
    <source>
        <dbReference type="ARBA" id="ARBA00022574"/>
    </source>
</evidence>
<feature type="repeat" description="WD" evidence="7">
    <location>
        <begin position="275"/>
        <end position="316"/>
    </location>
</feature>
<dbReference type="SUPFAM" id="SSF50998">
    <property type="entry name" value="Quinoprotein alcohol dehydrogenase-like"/>
    <property type="match status" value="1"/>
</dbReference>
<keyword evidence="5" id="KW-0677">Repeat</keyword>
<dbReference type="Pfam" id="PF23769">
    <property type="entry name" value="Beta-prop_WDR75_2nd"/>
    <property type="match status" value="1"/>
</dbReference>
<name>A0AAD5ZT21_9POAL</name>
<reference evidence="9 10" key="1">
    <citation type="journal article" date="2022" name="Cell">
        <title>Repeat-based holocentromeres influence genome architecture and karyotype evolution.</title>
        <authorList>
            <person name="Hofstatter P.G."/>
            <person name="Thangavel G."/>
            <person name="Lux T."/>
            <person name="Neumann P."/>
            <person name="Vondrak T."/>
            <person name="Novak P."/>
            <person name="Zhang M."/>
            <person name="Costa L."/>
            <person name="Castellani M."/>
            <person name="Scott A."/>
            <person name="Toegelov H."/>
            <person name="Fuchs J."/>
            <person name="Mata-Sucre Y."/>
            <person name="Dias Y."/>
            <person name="Vanzela A.L.L."/>
            <person name="Huettel B."/>
            <person name="Almeida C.C.S."/>
            <person name="Simkova H."/>
            <person name="Souza G."/>
            <person name="Pedrosa-Harand A."/>
            <person name="Macas J."/>
            <person name="Mayer K.F.X."/>
            <person name="Houben A."/>
            <person name="Marques A."/>
        </authorList>
    </citation>
    <scope>NUCLEOTIDE SEQUENCE [LARGE SCALE GENOMIC DNA]</scope>
    <source>
        <strain evidence="9">RhyTen1mFocal</strain>
    </source>
</reference>
<keyword evidence="4 7" id="KW-0853">WD repeat</keyword>
<dbReference type="PANTHER" id="PTHR45176">
    <property type="entry name" value="TRANSDUCIN FAMILY PROTEIN / WD-40 REPEAT FAMILY PROTEIN-RELATED"/>
    <property type="match status" value="1"/>
</dbReference>
<evidence type="ECO:0000259" key="8">
    <source>
        <dbReference type="Pfam" id="PF23769"/>
    </source>
</evidence>
<evidence type="ECO:0000256" key="7">
    <source>
        <dbReference type="PROSITE-ProRule" id="PRU00221"/>
    </source>
</evidence>
<dbReference type="InterPro" id="IPR015943">
    <property type="entry name" value="WD40/YVTN_repeat-like_dom_sf"/>
</dbReference>
<dbReference type="InterPro" id="IPR036322">
    <property type="entry name" value="WD40_repeat_dom_sf"/>
</dbReference>
<protein>
    <recommendedName>
        <fullName evidence="8">WD repeat-containing protein 75 second beta-propeller domain-containing protein</fullName>
    </recommendedName>
</protein>
<keyword evidence="2" id="KW-0690">Ribosome biogenesis</keyword>
<dbReference type="AlphaFoldDB" id="A0AAD5ZT21"/>
<evidence type="ECO:0000256" key="5">
    <source>
        <dbReference type="ARBA" id="ARBA00022737"/>
    </source>
</evidence>
<dbReference type="InterPro" id="IPR001680">
    <property type="entry name" value="WD40_rpt"/>
</dbReference>
<dbReference type="Pfam" id="PF00400">
    <property type="entry name" value="WD40"/>
    <property type="match status" value="1"/>
</dbReference>
<evidence type="ECO:0000313" key="9">
    <source>
        <dbReference type="EMBL" id="KAJ3703505.1"/>
    </source>
</evidence>
<organism evidence="9 10">
    <name type="scientific">Rhynchospora tenuis</name>
    <dbReference type="NCBI Taxonomy" id="198213"/>
    <lineage>
        <taxon>Eukaryota</taxon>
        <taxon>Viridiplantae</taxon>
        <taxon>Streptophyta</taxon>
        <taxon>Embryophyta</taxon>
        <taxon>Tracheophyta</taxon>
        <taxon>Spermatophyta</taxon>
        <taxon>Magnoliopsida</taxon>
        <taxon>Liliopsida</taxon>
        <taxon>Poales</taxon>
        <taxon>Cyperaceae</taxon>
        <taxon>Cyperoideae</taxon>
        <taxon>Rhynchosporeae</taxon>
        <taxon>Rhynchospora</taxon>
    </lineage>
</organism>
<dbReference type="Pfam" id="PF23869">
    <property type="entry name" value="Beta-prop_WDR75_1st"/>
    <property type="match status" value="1"/>
</dbReference>
<dbReference type="InterPro" id="IPR011047">
    <property type="entry name" value="Quinoprotein_ADH-like_sf"/>
</dbReference>
<dbReference type="InterPro" id="IPR057644">
    <property type="entry name" value="Beta-prop_WDR75_2nd"/>
</dbReference>
<proteinExistence type="predicted"/>
<evidence type="ECO:0000256" key="6">
    <source>
        <dbReference type="ARBA" id="ARBA00023242"/>
    </source>
</evidence>
<sequence length="808" mass="88611">MIVGGQSLVTSPPVFSHDGKKLLVCTGCTVSVFSTTTGMLITELEGHTERVTSIVVVPVVGKVGTKFSYYCWTASLDGMIFYWDFSTPDLFKKVNVHLPVHSMVIPNILSASLGSTNKASQNLYAFLSVEDANRKVENVKHLCGLIQIYDLTNSTNVGSVLAETHKPETLAVSKSGEFVGIKKNKQLNIWRVPNKNLKSVNMKKLKLHHTRTLSCLAFHPTKRIVAAGDVSGRILIWKGFGKTRYSQDGGGKMKIDRGDMPGVIDRDDADSCSTWHWHSSEIKFLMFSSDESYLFSGAKEGVIVVWQLDTGNKNYKPNMGSPLMYFTDSPDPSLSCISCEDNEIHVLRMPSMDIIKSISGIKPPLVLPELQGDQSCVTIGCDRSNGFVALPTKDYRVQFFSLLDGTDISHLQVIERNYDPVEETTVYVSLVEVSDDGSMMCTVEEKLPEMGIGGLISLKFWARGSHTGQYTLSTVIYEPHNNAGVSDVAFCPGRSMAVSTSYCGNFKVWVNNFSSIHSGDEIPEKGGWRCQSVSSYKGIPMTAAAFSGDGSVLAVAAQTVITLWDPLNNVLVAAIGDSLGPIRQLSFVGSSEYIVSFSAGTKADLVVWNISNLCMHWSYKLLVEDICCTRSGTRFAVLALLSPLDKSISTGKDGIVLVFDVENPIPVSSWFVKKAKGGRLNFINNKLGEATDGKLLLAYINGEHEYILFDPSDVKEGEDYIPRAARRPQSHAHDENVSHGYASIYGELPSFDLTKARSSDNIPFVPSERPWETIFSGSSHALPPLSKLCSPFLESLLEKAEKQTVLSQ</sequence>
<dbReference type="SUPFAM" id="SSF50978">
    <property type="entry name" value="WD40 repeat-like"/>
    <property type="match status" value="1"/>
</dbReference>
<dbReference type="PROSITE" id="PS50294">
    <property type="entry name" value="WD_REPEATS_REGION"/>
    <property type="match status" value="1"/>
</dbReference>
<evidence type="ECO:0000313" key="10">
    <source>
        <dbReference type="Proteomes" id="UP001210211"/>
    </source>
</evidence>
<evidence type="ECO:0000256" key="3">
    <source>
        <dbReference type="ARBA" id="ARBA00022552"/>
    </source>
</evidence>
<accession>A0AAD5ZT21</accession>
<dbReference type="EMBL" id="JAMRDG010000001">
    <property type="protein sequence ID" value="KAJ3703505.1"/>
    <property type="molecule type" value="Genomic_DNA"/>
</dbReference>
<comment type="caution">
    <text evidence="9">The sequence shown here is derived from an EMBL/GenBank/DDBJ whole genome shotgun (WGS) entry which is preliminary data.</text>
</comment>
<keyword evidence="10" id="KW-1185">Reference proteome</keyword>
<feature type="domain" description="WD repeat-containing protein 75 second beta-propeller" evidence="8">
    <location>
        <begin position="390"/>
        <end position="628"/>
    </location>
</feature>
<comment type="subcellular location">
    <subcellularLocation>
        <location evidence="1">Nucleus</location>
        <location evidence="1">Nucleolus</location>
    </subcellularLocation>
</comment>